<accession>A0ABY8FS97</accession>
<organism evidence="1 2">
    <name type="scientific">Altererythrobacter arenosus</name>
    <dbReference type="NCBI Taxonomy" id="3032592"/>
    <lineage>
        <taxon>Bacteria</taxon>
        <taxon>Pseudomonadati</taxon>
        <taxon>Pseudomonadota</taxon>
        <taxon>Alphaproteobacteria</taxon>
        <taxon>Sphingomonadales</taxon>
        <taxon>Erythrobacteraceae</taxon>
        <taxon>Altererythrobacter</taxon>
    </lineage>
</organism>
<evidence type="ECO:0008006" key="3">
    <source>
        <dbReference type="Google" id="ProtNLM"/>
    </source>
</evidence>
<dbReference type="Proteomes" id="UP001215827">
    <property type="component" value="Chromosome"/>
</dbReference>
<dbReference type="EMBL" id="CP121106">
    <property type="protein sequence ID" value="WFL77891.1"/>
    <property type="molecule type" value="Genomic_DNA"/>
</dbReference>
<protein>
    <recommendedName>
        <fullName evidence="3">Lipoprotein</fullName>
    </recommendedName>
</protein>
<gene>
    <name evidence="1" type="ORF">P7228_02135</name>
</gene>
<evidence type="ECO:0000313" key="2">
    <source>
        <dbReference type="Proteomes" id="UP001215827"/>
    </source>
</evidence>
<proteinExistence type="predicted"/>
<name>A0ABY8FS97_9SPHN</name>
<reference evidence="1 2" key="1">
    <citation type="submission" date="2023-03" db="EMBL/GenBank/DDBJ databases">
        <title>Altererythrobacter sp. CAU 1644 isolated from sand.</title>
        <authorList>
            <person name="Kim W."/>
        </authorList>
    </citation>
    <scope>NUCLEOTIDE SEQUENCE [LARGE SCALE GENOMIC DNA]</scope>
    <source>
        <strain evidence="1 2">CAU 1644</strain>
    </source>
</reference>
<evidence type="ECO:0000313" key="1">
    <source>
        <dbReference type="EMBL" id="WFL77891.1"/>
    </source>
</evidence>
<sequence>MLMLLSLGACSANAHDSKLRTEIEAAYWIVSDGCAYSTDEAALSPWRKGKARYHHLKVQANGLPRGRLFASVEAQVNELLSRMDIDCPETDSAEALAKLDENGRALDTHLNSIERLLKERPS</sequence>
<keyword evidence="2" id="KW-1185">Reference proteome</keyword>
<dbReference type="RefSeq" id="WP_278016582.1">
    <property type="nucleotide sequence ID" value="NZ_CP121106.1"/>
</dbReference>